<dbReference type="InterPro" id="IPR011990">
    <property type="entry name" value="TPR-like_helical_dom_sf"/>
</dbReference>
<evidence type="ECO:0000313" key="8">
    <source>
        <dbReference type="EMBL" id="KDN40604.1"/>
    </source>
</evidence>
<dbReference type="EMBL" id="JMSN01000089">
    <property type="protein sequence ID" value="KDN40604.1"/>
    <property type="molecule type" value="Genomic_DNA"/>
</dbReference>
<feature type="compositionally biased region" description="Polar residues" evidence="6">
    <location>
        <begin position="44"/>
        <end position="57"/>
    </location>
</feature>
<dbReference type="Pfam" id="PF01535">
    <property type="entry name" value="PPR"/>
    <property type="match status" value="1"/>
</dbReference>
<evidence type="ECO:0000259" key="7">
    <source>
        <dbReference type="Pfam" id="PF23276"/>
    </source>
</evidence>
<dbReference type="AlphaFoldDB" id="A0A066VP99"/>
<feature type="repeat" description="PPR" evidence="5">
    <location>
        <begin position="567"/>
        <end position="601"/>
    </location>
</feature>
<dbReference type="OMA" id="WIRPEAR"/>
<dbReference type="InParanoid" id="A0A066VP99"/>
<sequence>MLHTSTAIWEENGSVGSGFRIVGESASTLSPSPGSSSAPSPTANDASSSERSGTNKVAQPRQKSIYPGSKAYKNAKGPKHALYTHTTRAVVNVRRSFESTSVVDLGSRRSSRQGNEGGSETGATSDLLRLRELSKSELMDLIRSEAQKDHLGTTIAACNQLKSIIVSDEQSGLPRFLIDRSVYKSILEMFGLRGMGDEAYTVIEDMKQAGIQPDVQDLDHALAAGAKEGNEAVVLSILREIGRLSQPETANDDGDYEEATFEGLIDIRLAEQWTPATFTTLFRFCTHSRNLELALSLFAVASQLSAQSLTGEKIGHWIRPEARGHLINLAVEVRELGIALDVARMLEDGHIVQPLIPSTWMTILRGSASEFFAEGVVAAWKRAVEQGGVIPDEGLLLQVLATCARAGEVTLALKAYKKLEKVLHSQLKPMQEWHLSPVLEAYCHAGEYALAMRFIGNMRRKGIALSWHHSLTLGASIANSGDPDAAQQVIAAANRIGNDQGATGGLDVIAFNGVLHAAALSNDPSKALTFFHNAPQLRGVREAVPLATSTPRMDSPFSRSSFPLEPNEESYNMVLSAHIQLGDPRGGRAFLREMLRKGLAPNATTYEKAILLELIHTEGLGAAFDYLEEAKSKELVPTMGSYEALIWKCYELQDPRWKMLLVDMSQVGLGRPAKKVQRFIKVDTEEKWKRLLEQGGGGGTSSSL</sequence>
<dbReference type="STRING" id="1037660.A0A066VP99"/>
<dbReference type="RefSeq" id="XP_013241447.1">
    <property type="nucleotide sequence ID" value="XM_013385993.1"/>
</dbReference>
<dbReference type="OrthoDB" id="185373at2759"/>
<gene>
    <name evidence="8" type="ORF">K437DRAFT_269938</name>
</gene>
<accession>A0A066VP99</accession>
<evidence type="ECO:0000256" key="3">
    <source>
        <dbReference type="ARBA" id="ARBA00044493"/>
    </source>
</evidence>
<dbReference type="InterPro" id="IPR002885">
    <property type="entry name" value="PPR_rpt"/>
</dbReference>
<evidence type="ECO:0000256" key="1">
    <source>
        <dbReference type="ARBA" id="ARBA00006192"/>
    </source>
</evidence>
<reference evidence="8 9" key="1">
    <citation type="submission" date="2014-05" db="EMBL/GenBank/DDBJ databases">
        <title>Draft genome sequence of a rare smut relative, Tilletiaria anomala UBC 951.</title>
        <authorList>
            <consortium name="DOE Joint Genome Institute"/>
            <person name="Toome M."/>
            <person name="Kuo A."/>
            <person name="Henrissat B."/>
            <person name="Lipzen A."/>
            <person name="Tritt A."/>
            <person name="Yoshinaga Y."/>
            <person name="Zane M."/>
            <person name="Barry K."/>
            <person name="Grigoriev I.V."/>
            <person name="Spatafora J.W."/>
            <person name="Aimea M.C."/>
        </authorList>
    </citation>
    <scope>NUCLEOTIDE SEQUENCE [LARGE SCALE GENOMIC DNA]</scope>
    <source>
        <strain evidence="8 9">UBC 951</strain>
    </source>
</reference>
<comment type="function">
    <text evidence="3">Regulates mitochondrial small subunit maturation by controlling 15S rRNA 5'-end processing. Localizes to the 5' precursor of the 15S rRNA in a position that is subsequently occupied by mS47 in the mature yeast mtSSU. Uses structure and sequence-specific RNA recognition, binding to a single-stranded region of the precursor and specifically recognizing bases -6 to -1. The exchange of Ccm1 for mS47 is coupled to the irreversible removal of precursor rRNA that is accompanied by conformational changes of the mitoribosomal proteins uS5m and mS26. These conformational changes signal completion of 5'-end rRNA processing through protection of the mature 5'-end of the 15S rRNA and stabilization of mS47. The removal of the 5' precursor together with the dissociation of Ccm1 may be catalyzed by the 5'-3' exoribonuclease Pet127. Involved in the specific removal of group I introns in mitochondrial encoded transcripts.</text>
</comment>
<dbReference type="PANTHER" id="PTHR47447">
    <property type="entry name" value="OS03G0856100 PROTEIN"/>
    <property type="match status" value="1"/>
</dbReference>
<feature type="domain" description="Pentatricopeptide repeat-containing protein-mitochondrial" evidence="7">
    <location>
        <begin position="393"/>
        <end position="533"/>
    </location>
</feature>
<evidence type="ECO:0000313" key="9">
    <source>
        <dbReference type="Proteomes" id="UP000027361"/>
    </source>
</evidence>
<organism evidence="8 9">
    <name type="scientific">Tilletiaria anomala (strain ATCC 24038 / CBS 436.72 / UBC 951)</name>
    <dbReference type="NCBI Taxonomy" id="1037660"/>
    <lineage>
        <taxon>Eukaryota</taxon>
        <taxon>Fungi</taxon>
        <taxon>Dikarya</taxon>
        <taxon>Basidiomycota</taxon>
        <taxon>Ustilaginomycotina</taxon>
        <taxon>Exobasidiomycetes</taxon>
        <taxon>Georgefischeriales</taxon>
        <taxon>Tilletiariaceae</taxon>
        <taxon>Tilletiaria</taxon>
    </lineage>
</organism>
<name>A0A066VP99_TILAU</name>
<comment type="similarity">
    <text evidence="1">Belongs to the CCM1 family.</text>
</comment>
<feature type="repeat" description="PPR" evidence="5">
    <location>
        <begin position="179"/>
        <end position="213"/>
    </location>
</feature>
<evidence type="ECO:0000256" key="5">
    <source>
        <dbReference type="PROSITE-ProRule" id="PRU00708"/>
    </source>
</evidence>
<protein>
    <recommendedName>
        <fullName evidence="7">Pentatricopeptide repeat-containing protein-mitochondrial domain-containing protein</fullName>
    </recommendedName>
</protein>
<dbReference type="InterPro" id="IPR057027">
    <property type="entry name" value="TPR_mt"/>
</dbReference>
<keyword evidence="2" id="KW-0677">Repeat</keyword>
<feature type="compositionally biased region" description="Low complexity" evidence="6">
    <location>
        <begin position="25"/>
        <end position="43"/>
    </location>
</feature>
<dbReference type="Gene3D" id="1.25.40.10">
    <property type="entry name" value="Tetratricopeptide repeat domain"/>
    <property type="match status" value="3"/>
</dbReference>
<feature type="region of interest" description="Disordered" evidence="6">
    <location>
        <begin position="102"/>
        <end position="126"/>
    </location>
</feature>
<dbReference type="GeneID" id="25266133"/>
<keyword evidence="9" id="KW-1185">Reference proteome</keyword>
<dbReference type="PANTHER" id="PTHR47447:SF17">
    <property type="entry name" value="OS12G0638900 PROTEIN"/>
    <property type="match status" value="1"/>
</dbReference>
<dbReference type="Pfam" id="PF13812">
    <property type="entry name" value="PPR_3"/>
    <property type="match status" value="1"/>
</dbReference>
<comment type="subunit">
    <text evidence="4">Binds to mitochondrial small subunit 15S rRNA.</text>
</comment>
<dbReference type="Pfam" id="PF23276">
    <property type="entry name" value="TPR_24"/>
    <property type="match status" value="1"/>
</dbReference>
<dbReference type="PROSITE" id="PS51375">
    <property type="entry name" value="PPR"/>
    <property type="match status" value="2"/>
</dbReference>
<proteinExistence type="inferred from homology"/>
<dbReference type="HOGENOM" id="CLU_372595_0_0_1"/>
<dbReference type="Proteomes" id="UP000027361">
    <property type="component" value="Unassembled WGS sequence"/>
</dbReference>
<dbReference type="NCBIfam" id="TIGR00756">
    <property type="entry name" value="PPR"/>
    <property type="match status" value="2"/>
</dbReference>
<comment type="caution">
    <text evidence="8">The sequence shown here is derived from an EMBL/GenBank/DDBJ whole genome shotgun (WGS) entry which is preliminary data.</text>
</comment>
<evidence type="ECO:0000256" key="4">
    <source>
        <dbReference type="ARBA" id="ARBA00044511"/>
    </source>
</evidence>
<feature type="region of interest" description="Disordered" evidence="6">
    <location>
        <begin position="24"/>
        <end position="80"/>
    </location>
</feature>
<evidence type="ECO:0000256" key="2">
    <source>
        <dbReference type="ARBA" id="ARBA00022737"/>
    </source>
</evidence>
<evidence type="ECO:0000256" key="6">
    <source>
        <dbReference type="SAM" id="MobiDB-lite"/>
    </source>
</evidence>